<comment type="caution">
    <text evidence="1">The sequence shown here is derived from an EMBL/GenBank/DDBJ whole genome shotgun (WGS) entry which is preliminary data.</text>
</comment>
<keyword evidence="2" id="KW-1185">Reference proteome</keyword>
<dbReference type="RefSeq" id="WP_153234138.1">
    <property type="nucleotide sequence ID" value="NZ_WINI01000003.1"/>
</dbReference>
<reference evidence="1 2" key="1">
    <citation type="submission" date="2019-10" db="EMBL/GenBank/DDBJ databases">
        <title>Glaciimonas soli sp. nov., a psychrophilic bacterium isolated from the forest soil of a high elevation mountain in Taiwan.</title>
        <authorList>
            <person name="Wang L.-T."/>
            <person name="Shieh W.Y."/>
        </authorList>
    </citation>
    <scope>NUCLEOTIDE SEQUENCE [LARGE SCALE GENOMIC DNA]</scope>
    <source>
        <strain evidence="1 2">GS1</strain>
    </source>
</reference>
<gene>
    <name evidence="1" type="ORF">GEV47_07640</name>
</gene>
<name>A0A843YSK6_9BURK</name>
<dbReference type="EMBL" id="WINI01000003">
    <property type="protein sequence ID" value="MQR00553.1"/>
    <property type="molecule type" value="Genomic_DNA"/>
</dbReference>
<proteinExistence type="predicted"/>
<dbReference type="AlphaFoldDB" id="A0A843YSK6"/>
<accession>A0A843YSK6</accession>
<organism evidence="1 2">
    <name type="scientific">Glaciimonas soli</name>
    <dbReference type="NCBI Taxonomy" id="2590999"/>
    <lineage>
        <taxon>Bacteria</taxon>
        <taxon>Pseudomonadati</taxon>
        <taxon>Pseudomonadota</taxon>
        <taxon>Betaproteobacteria</taxon>
        <taxon>Burkholderiales</taxon>
        <taxon>Oxalobacteraceae</taxon>
        <taxon>Glaciimonas</taxon>
    </lineage>
</organism>
<protein>
    <submittedName>
        <fullName evidence="1">Uncharacterized protein</fullName>
    </submittedName>
</protein>
<dbReference type="OrthoDB" id="8665570at2"/>
<dbReference type="Proteomes" id="UP000451565">
    <property type="component" value="Unassembled WGS sequence"/>
</dbReference>
<evidence type="ECO:0000313" key="1">
    <source>
        <dbReference type="EMBL" id="MQR00553.1"/>
    </source>
</evidence>
<sequence>MSCDACNGIQQRNRKGQGHAKLTPIGEPVKVRNMGQPAVIMTHYVCEDCGTKWQHEDDKRDAYAGWSIEI</sequence>
<evidence type="ECO:0000313" key="2">
    <source>
        <dbReference type="Proteomes" id="UP000451565"/>
    </source>
</evidence>